<dbReference type="PANTHER" id="PTHR43798">
    <property type="entry name" value="MONOACYLGLYCEROL LIPASE"/>
    <property type="match status" value="1"/>
</dbReference>
<dbReference type="OrthoDB" id="7172093at2"/>
<dbReference type="InterPro" id="IPR029058">
    <property type="entry name" value="AB_hydrolase_fold"/>
</dbReference>
<accession>A0A6N8HG30</accession>
<protein>
    <submittedName>
        <fullName evidence="2">Alpha/beta fold hydrolase</fullName>
    </submittedName>
</protein>
<dbReference type="Gene3D" id="3.40.50.1820">
    <property type="entry name" value="alpha/beta hydrolase"/>
    <property type="match status" value="1"/>
</dbReference>
<organism evidence="2 3">
    <name type="scientific">Flavobacterium rakeshii</name>
    <dbReference type="NCBI Taxonomy" id="1038845"/>
    <lineage>
        <taxon>Bacteria</taxon>
        <taxon>Pseudomonadati</taxon>
        <taxon>Bacteroidota</taxon>
        <taxon>Flavobacteriia</taxon>
        <taxon>Flavobacteriales</taxon>
        <taxon>Flavobacteriaceae</taxon>
        <taxon>Flavobacterium</taxon>
    </lineage>
</organism>
<dbReference type="InterPro" id="IPR000073">
    <property type="entry name" value="AB_hydrolase_1"/>
</dbReference>
<dbReference type="AlphaFoldDB" id="A0A6N8HG30"/>
<dbReference type="InterPro" id="IPR050266">
    <property type="entry name" value="AB_hydrolase_sf"/>
</dbReference>
<dbReference type="GO" id="GO:0016787">
    <property type="term" value="F:hydrolase activity"/>
    <property type="evidence" value="ECO:0007669"/>
    <property type="project" value="UniProtKB-KW"/>
</dbReference>
<dbReference type="Pfam" id="PF12697">
    <property type="entry name" value="Abhydrolase_6"/>
    <property type="match status" value="1"/>
</dbReference>
<proteinExistence type="predicted"/>
<reference evidence="2 3" key="1">
    <citation type="submission" date="2019-12" db="EMBL/GenBank/DDBJ databases">
        <authorList>
            <person name="Sun J.-Q."/>
        </authorList>
    </citation>
    <scope>NUCLEOTIDE SEQUENCE [LARGE SCALE GENOMIC DNA]</scope>
    <source>
        <strain evidence="2 3">JCM 17928</strain>
    </source>
</reference>
<dbReference type="EMBL" id="WOWP01000053">
    <property type="protein sequence ID" value="MUV04694.1"/>
    <property type="molecule type" value="Genomic_DNA"/>
</dbReference>
<gene>
    <name evidence="2" type="ORF">GN157_13335</name>
</gene>
<keyword evidence="2" id="KW-0378">Hydrolase</keyword>
<comment type="caution">
    <text evidence="2">The sequence shown here is derived from an EMBL/GenBank/DDBJ whole genome shotgun (WGS) entry which is preliminary data.</text>
</comment>
<evidence type="ECO:0000313" key="2">
    <source>
        <dbReference type="EMBL" id="MUV04694.1"/>
    </source>
</evidence>
<feature type="domain" description="AB hydrolase-1" evidence="1">
    <location>
        <begin position="34"/>
        <end position="269"/>
    </location>
</feature>
<evidence type="ECO:0000259" key="1">
    <source>
        <dbReference type="Pfam" id="PF12697"/>
    </source>
</evidence>
<name>A0A6N8HG30_9FLAO</name>
<dbReference type="RefSeq" id="WP_157484014.1">
    <property type="nucleotide sequence ID" value="NZ_WOWP01000053.1"/>
</dbReference>
<dbReference type="SUPFAM" id="SSF53474">
    <property type="entry name" value="alpha/beta-Hydrolases"/>
    <property type="match status" value="1"/>
</dbReference>
<sequence>MKKILICFVFLFISISLYSQKSFQVEIKGEGQPVLVFPGFACTPKVFSEITNTLSESYEIHAFTFAGFGGVPPIDFPWLPKIKEEVLHYIKTNNLEESIVLGHSMGGTLALWLATENHQFKRLILIDALPAMGVLMIPEYDSNNIQYDTPSNQYVLHMDNVAFREMAGQMALGMCSDKEKQQQIVDWMVASDRKTFVYGYTDLLKLDLRDELKKIVTPVTLFAATEPYGKEVVTATYSEQYKNLKKHTLIFAEGAGHFIMFDKPKWLLEQIRIALGANG</sequence>
<dbReference type="Proteomes" id="UP000433945">
    <property type="component" value="Unassembled WGS sequence"/>
</dbReference>
<evidence type="ECO:0000313" key="3">
    <source>
        <dbReference type="Proteomes" id="UP000433945"/>
    </source>
</evidence>
<keyword evidence="3" id="KW-1185">Reference proteome</keyword>